<organism evidence="2 4">
    <name type="scientific">Myroides marinus</name>
    <dbReference type="NCBI Taxonomy" id="703342"/>
    <lineage>
        <taxon>Bacteria</taxon>
        <taxon>Pseudomonadati</taxon>
        <taxon>Bacteroidota</taxon>
        <taxon>Flavobacteriia</taxon>
        <taxon>Flavobacteriales</taxon>
        <taxon>Flavobacteriaceae</taxon>
        <taxon>Myroides</taxon>
    </lineage>
</organism>
<name>A0A161UB99_9FLAO</name>
<protein>
    <submittedName>
        <fullName evidence="3">SMI1 / KNR4 family (SUKH-1)</fullName>
    </submittedName>
</protein>
<evidence type="ECO:0000313" key="3">
    <source>
        <dbReference type="EMBL" id="SEI98497.1"/>
    </source>
</evidence>
<dbReference type="AlphaFoldDB" id="A0A161UB99"/>
<dbReference type="Proteomes" id="UP000076630">
    <property type="component" value="Unassembled WGS sequence"/>
</dbReference>
<evidence type="ECO:0000313" key="2">
    <source>
        <dbReference type="EMBL" id="KZE83637.1"/>
    </source>
</evidence>
<dbReference type="EMBL" id="LQNU01000037">
    <property type="protein sequence ID" value="KZE83637.1"/>
    <property type="molecule type" value="Genomic_DNA"/>
</dbReference>
<feature type="domain" description="Knr4/Smi1-like" evidence="1">
    <location>
        <begin position="24"/>
        <end position="128"/>
    </location>
</feature>
<reference evidence="2 4" key="1">
    <citation type="submission" date="2016-01" db="EMBL/GenBank/DDBJ databases">
        <title>Whole genome sequencing of Myroides marinus L41.</title>
        <authorList>
            <person name="Hong K.W."/>
        </authorList>
    </citation>
    <scope>NUCLEOTIDE SEQUENCE [LARGE SCALE GENOMIC DNA]</scope>
    <source>
        <strain evidence="2 4">L41</strain>
    </source>
</reference>
<dbReference type="OrthoDB" id="1453417at2"/>
<dbReference type="EMBL" id="FNYS01000008">
    <property type="protein sequence ID" value="SEI98497.1"/>
    <property type="molecule type" value="Genomic_DNA"/>
</dbReference>
<dbReference type="Pfam" id="PF09346">
    <property type="entry name" value="SMI1_KNR4"/>
    <property type="match status" value="1"/>
</dbReference>
<dbReference type="GeneID" id="82257251"/>
<gene>
    <name evidence="2" type="ORF">AV926_04450</name>
    <name evidence="3" type="ORF">SAMN04488018_108121</name>
</gene>
<sequence length="270" mass="31830">MTIIDYKLFLKEILPFEDYLFYKPLTQDEVAELEASISNVLPQYYKKFLLHFGIYQDLIYGLFANKEEWIEQNGYLYEAEQNYVMIGDNGGEDFWLLRTDDIQDRKIYNWVDDEIEETGFTFDDFLARCLNNLKDDSFIQLHNNEKVLRAHLSVSTNQESELIDSLGIELIENWVQDVPNFEDMKDYLKDQQISIYTINAKLNDSLISIKKECNQMTNTTVYTFDYTETLSVLRTNSKMALYKSIVEGQFSHSSFNLFGIYNADYKDGVW</sequence>
<evidence type="ECO:0000259" key="1">
    <source>
        <dbReference type="SMART" id="SM00860"/>
    </source>
</evidence>
<dbReference type="SUPFAM" id="SSF160631">
    <property type="entry name" value="SMI1/KNR4-like"/>
    <property type="match status" value="1"/>
</dbReference>
<dbReference type="InterPro" id="IPR037883">
    <property type="entry name" value="Knr4/Smi1-like_sf"/>
</dbReference>
<dbReference type="SMART" id="SM00860">
    <property type="entry name" value="SMI1_KNR4"/>
    <property type="match status" value="1"/>
</dbReference>
<dbReference type="Gene3D" id="3.40.1580.10">
    <property type="entry name" value="SMI1/KNR4-like"/>
    <property type="match status" value="1"/>
</dbReference>
<dbReference type="InterPro" id="IPR018958">
    <property type="entry name" value="Knr4/Smi1-like_dom"/>
</dbReference>
<reference evidence="3" key="2">
    <citation type="submission" date="2016-10" db="EMBL/GenBank/DDBJ databases">
        <authorList>
            <person name="de Groot N.N."/>
        </authorList>
    </citation>
    <scope>NUCLEOTIDE SEQUENCE [LARGE SCALE GENOMIC DNA]</scope>
    <source>
        <strain evidence="3">DSM 23048</strain>
    </source>
</reference>
<proteinExistence type="predicted"/>
<dbReference type="RefSeq" id="WP_038988213.1">
    <property type="nucleotide sequence ID" value="NZ_FNYS01000008.1"/>
</dbReference>
<evidence type="ECO:0000313" key="4">
    <source>
        <dbReference type="Proteomes" id="UP000076630"/>
    </source>
</evidence>
<keyword evidence="4" id="KW-1185">Reference proteome</keyword>
<accession>A0A161UB99</accession>
<dbReference type="Proteomes" id="UP000183077">
    <property type="component" value="Unassembled WGS sequence"/>
</dbReference>